<organism evidence="5 6">
    <name type="scientific">Acanthoscelides obtectus</name>
    <name type="common">Bean weevil</name>
    <name type="synonym">Bruchus obtectus</name>
    <dbReference type="NCBI Taxonomy" id="200917"/>
    <lineage>
        <taxon>Eukaryota</taxon>
        <taxon>Metazoa</taxon>
        <taxon>Ecdysozoa</taxon>
        <taxon>Arthropoda</taxon>
        <taxon>Hexapoda</taxon>
        <taxon>Insecta</taxon>
        <taxon>Pterygota</taxon>
        <taxon>Neoptera</taxon>
        <taxon>Endopterygota</taxon>
        <taxon>Coleoptera</taxon>
        <taxon>Polyphaga</taxon>
        <taxon>Cucujiformia</taxon>
        <taxon>Chrysomeloidea</taxon>
        <taxon>Chrysomelidae</taxon>
        <taxon>Bruchinae</taxon>
        <taxon>Bruchini</taxon>
        <taxon>Acanthoscelides</taxon>
    </lineage>
</organism>
<dbReference type="GO" id="GO:0005576">
    <property type="term" value="C:extracellular region"/>
    <property type="evidence" value="ECO:0007669"/>
    <property type="project" value="UniProtKB-SubCell"/>
</dbReference>
<dbReference type="SUPFAM" id="SSF55797">
    <property type="entry name" value="PR-1-like"/>
    <property type="match status" value="1"/>
</dbReference>
<evidence type="ECO:0000256" key="2">
    <source>
        <dbReference type="ARBA" id="ARBA00022525"/>
    </source>
</evidence>
<dbReference type="OrthoDB" id="414826at2759"/>
<feature type="chain" id="PRO_5040376929" description="SCP domain-containing protein" evidence="3">
    <location>
        <begin position="20"/>
        <end position="288"/>
    </location>
</feature>
<evidence type="ECO:0000313" key="5">
    <source>
        <dbReference type="EMBL" id="CAH1966231.1"/>
    </source>
</evidence>
<protein>
    <recommendedName>
        <fullName evidence="4">SCP domain-containing protein</fullName>
    </recommendedName>
</protein>
<dbReference type="Gene3D" id="3.40.33.10">
    <property type="entry name" value="CAP"/>
    <property type="match status" value="1"/>
</dbReference>
<accession>A0A9P0K2W5</accession>
<reference evidence="5" key="1">
    <citation type="submission" date="2022-03" db="EMBL/GenBank/DDBJ databases">
        <authorList>
            <person name="Sayadi A."/>
        </authorList>
    </citation>
    <scope>NUCLEOTIDE SEQUENCE</scope>
</reference>
<dbReference type="PRINTS" id="PR00838">
    <property type="entry name" value="V5ALLERGEN"/>
</dbReference>
<dbReference type="InterPro" id="IPR002413">
    <property type="entry name" value="V5_allergen-like"/>
</dbReference>
<name>A0A9P0K2W5_ACAOB</name>
<dbReference type="AlphaFoldDB" id="A0A9P0K2W5"/>
<dbReference type="PROSITE" id="PS01010">
    <property type="entry name" value="CRISP_2"/>
    <property type="match status" value="1"/>
</dbReference>
<evidence type="ECO:0000259" key="4">
    <source>
        <dbReference type="SMART" id="SM00198"/>
    </source>
</evidence>
<dbReference type="Pfam" id="PF00188">
    <property type="entry name" value="CAP"/>
    <property type="match status" value="1"/>
</dbReference>
<comment type="caution">
    <text evidence="5">The sequence shown here is derived from an EMBL/GenBank/DDBJ whole genome shotgun (WGS) entry which is preliminary data.</text>
</comment>
<sequence>MDLYVVLIFLLLEISLVFAGCEDEWPSCHKGRNTVCERNEECGALGNCETGPMNPETRKKLVDTHNILRNQMAGGDPKMSSIKAANMRVLSYDTGLQHTAACHINRCKFEHDKCRGTKKFKTAGQNLYMSTARSSGQKLAFSDPQKFAQNGVESWYSEIEIANPADIADTYKFVPGTGHWTQMIWAETTHIGCATSGSTDSKHYSYLNCNYGPGGNILDVKLFEHGDPCTKCPEGLKCSEQYSNLCGEEDASMLDVDFGAGDGGNGVEIKSGSFVTILLTVLVVFRLM</sequence>
<feature type="signal peptide" evidence="3">
    <location>
        <begin position="1"/>
        <end position="19"/>
    </location>
</feature>
<keyword evidence="6" id="KW-1185">Reference proteome</keyword>
<dbReference type="EMBL" id="CAKOFQ010006731">
    <property type="protein sequence ID" value="CAH1966231.1"/>
    <property type="molecule type" value="Genomic_DNA"/>
</dbReference>
<keyword evidence="2" id="KW-0964">Secreted</keyword>
<evidence type="ECO:0000256" key="3">
    <source>
        <dbReference type="SAM" id="SignalP"/>
    </source>
</evidence>
<comment type="subcellular location">
    <subcellularLocation>
        <location evidence="1">Secreted</location>
    </subcellularLocation>
</comment>
<dbReference type="Proteomes" id="UP001152888">
    <property type="component" value="Unassembled WGS sequence"/>
</dbReference>
<dbReference type="InterPro" id="IPR014044">
    <property type="entry name" value="CAP_dom"/>
</dbReference>
<dbReference type="PRINTS" id="PR00837">
    <property type="entry name" value="V5TPXLIKE"/>
</dbReference>
<dbReference type="InterPro" id="IPR001283">
    <property type="entry name" value="CRISP-related"/>
</dbReference>
<gene>
    <name evidence="5" type="ORF">ACAOBT_LOCUS6721</name>
</gene>
<dbReference type="InterPro" id="IPR018244">
    <property type="entry name" value="Allrgn_V5/Tpx1_CS"/>
</dbReference>
<dbReference type="SMART" id="SM00198">
    <property type="entry name" value="SCP"/>
    <property type="match status" value="1"/>
</dbReference>
<keyword evidence="3" id="KW-0732">Signal</keyword>
<dbReference type="CDD" id="cd05380">
    <property type="entry name" value="CAP_euk"/>
    <property type="match status" value="1"/>
</dbReference>
<dbReference type="InterPro" id="IPR035940">
    <property type="entry name" value="CAP_sf"/>
</dbReference>
<evidence type="ECO:0000256" key="1">
    <source>
        <dbReference type="ARBA" id="ARBA00004613"/>
    </source>
</evidence>
<dbReference type="PANTHER" id="PTHR10334">
    <property type="entry name" value="CYSTEINE-RICH SECRETORY PROTEIN-RELATED"/>
    <property type="match status" value="1"/>
</dbReference>
<dbReference type="PROSITE" id="PS01009">
    <property type="entry name" value="CRISP_1"/>
    <property type="match status" value="1"/>
</dbReference>
<evidence type="ECO:0000313" key="6">
    <source>
        <dbReference type="Proteomes" id="UP001152888"/>
    </source>
</evidence>
<feature type="domain" description="SCP" evidence="4">
    <location>
        <begin position="56"/>
        <end position="219"/>
    </location>
</feature>
<proteinExistence type="predicted"/>